<evidence type="ECO:0000313" key="7">
    <source>
        <dbReference type="EnsemblMetazoa" id="CapteP212186"/>
    </source>
</evidence>
<evidence type="ECO:0000256" key="2">
    <source>
        <dbReference type="ARBA" id="ARBA00022692"/>
    </source>
</evidence>
<dbReference type="HOGENOM" id="CLU_994802_0_0_1"/>
<keyword evidence="8" id="KW-1185">Reference proteome</keyword>
<reference evidence="7" key="3">
    <citation type="submission" date="2015-06" db="UniProtKB">
        <authorList>
            <consortium name="EnsemblMetazoa"/>
        </authorList>
    </citation>
    <scope>IDENTIFICATION</scope>
</reference>
<sequence>METVVRLTTGSARRSLVIVRFALSMAMAITALIGFCLAVWHSVDFGTNHRPLWELSQRSVQDRRLLHSLYVTACLCVAIPFIVVIDRFLTSKQSHRTLVSAATFEVLGAVFCGFVVIAMLGVIVAGSSSSKQLMKPIRPVILELLSNHTFMRREPNARWIFMDEGMLVNYMQTKFSCCGLDGHEDYAALMFAQRHEGEPFPYSCCTLKGGSIWEDPDLADVQDLFLCQSHNPTAIHEQGCVKPFQDWLQSKANFLIVHGSILLILSGLLLAAYVYLLCISIAGQPF</sequence>
<keyword evidence="4 5" id="KW-0472">Membrane</keyword>
<feature type="transmembrane region" description="Helical" evidence="5">
    <location>
        <begin position="106"/>
        <end position="126"/>
    </location>
</feature>
<dbReference type="SUPFAM" id="SSF48652">
    <property type="entry name" value="Tetraspanin"/>
    <property type="match status" value="1"/>
</dbReference>
<name>R7TRZ5_CAPTE</name>
<evidence type="ECO:0000256" key="4">
    <source>
        <dbReference type="ARBA" id="ARBA00023136"/>
    </source>
</evidence>
<evidence type="ECO:0000256" key="5">
    <source>
        <dbReference type="SAM" id="Phobius"/>
    </source>
</evidence>
<dbReference type="EMBL" id="AMQN01029308">
    <property type="status" value="NOT_ANNOTATED_CDS"/>
    <property type="molecule type" value="Genomic_DNA"/>
</dbReference>
<keyword evidence="2 5" id="KW-0812">Transmembrane</keyword>
<dbReference type="Gene3D" id="1.10.1450.10">
    <property type="entry name" value="Tetraspanin"/>
    <property type="match status" value="1"/>
</dbReference>
<evidence type="ECO:0000256" key="3">
    <source>
        <dbReference type="ARBA" id="ARBA00022989"/>
    </source>
</evidence>
<dbReference type="OrthoDB" id="5870230at2759"/>
<evidence type="ECO:0000313" key="8">
    <source>
        <dbReference type="Proteomes" id="UP000014760"/>
    </source>
</evidence>
<protein>
    <recommendedName>
        <fullName evidence="9">Tetraspanin</fullName>
    </recommendedName>
</protein>
<comment type="subcellular location">
    <subcellularLocation>
        <location evidence="1">Membrane</location>
        <topology evidence="1">Multi-pass membrane protein</topology>
    </subcellularLocation>
</comment>
<keyword evidence="3 5" id="KW-1133">Transmembrane helix</keyword>
<proteinExistence type="predicted"/>
<feature type="transmembrane region" description="Helical" evidence="5">
    <location>
        <begin position="21"/>
        <end position="43"/>
    </location>
</feature>
<dbReference type="GO" id="GO:0016020">
    <property type="term" value="C:membrane"/>
    <property type="evidence" value="ECO:0007669"/>
    <property type="project" value="UniProtKB-SubCell"/>
</dbReference>
<dbReference type="Proteomes" id="UP000014760">
    <property type="component" value="Unassembled WGS sequence"/>
</dbReference>
<evidence type="ECO:0008006" key="9">
    <source>
        <dbReference type="Google" id="ProtNLM"/>
    </source>
</evidence>
<feature type="transmembrane region" description="Helical" evidence="5">
    <location>
        <begin position="255"/>
        <end position="278"/>
    </location>
</feature>
<evidence type="ECO:0000313" key="6">
    <source>
        <dbReference type="EMBL" id="ELT94266.1"/>
    </source>
</evidence>
<reference evidence="6 8" key="2">
    <citation type="journal article" date="2013" name="Nature">
        <title>Insights into bilaterian evolution from three spiralian genomes.</title>
        <authorList>
            <person name="Simakov O."/>
            <person name="Marletaz F."/>
            <person name="Cho S.J."/>
            <person name="Edsinger-Gonzales E."/>
            <person name="Havlak P."/>
            <person name="Hellsten U."/>
            <person name="Kuo D.H."/>
            <person name="Larsson T."/>
            <person name="Lv J."/>
            <person name="Arendt D."/>
            <person name="Savage R."/>
            <person name="Osoegawa K."/>
            <person name="de Jong P."/>
            <person name="Grimwood J."/>
            <person name="Chapman J.A."/>
            <person name="Shapiro H."/>
            <person name="Aerts A."/>
            <person name="Otillar R.P."/>
            <person name="Terry A.Y."/>
            <person name="Boore J.L."/>
            <person name="Grigoriev I.V."/>
            <person name="Lindberg D.R."/>
            <person name="Seaver E.C."/>
            <person name="Weisblat D.A."/>
            <person name="Putnam N.H."/>
            <person name="Rokhsar D.S."/>
        </authorList>
    </citation>
    <scope>NUCLEOTIDE SEQUENCE</scope>
    <source>
        <strain evidence="6 8">I ESC-2004</strain>
    </source>
</reference>
<feature type="transmembrane region" description="Helical" evidence="5">
    <location>
        <begin position="65"/>
        <end position="85"/>
    </location>
</feature>
<dbReference type="EMBL" id="KB309482">
    <property type="protein sequence ID" value="ELT94266.1"/>
    <property type="molecule type" value="Genomic_DNA"/>
</dbReference>
<gene>
    <name evidence="6" type="ORF">CAPTEDRAFT_212186</name>
</gene>
<reference evidence="8" key="1">
    <citation type="submission" date="2012-12" db="EMBL/GenBank/DDBJ databases">
        <authorList>
            <person name="Hellsten U."/>
            <person name="Grimwood J."/>
            <person name="Chapman J.A."/>
            <person name="Shapiro H."/>
            <person name="Aerts A."/>
            <person name="Otillar R.P."/>
            <person name="Terry A.Y."/>
            <person name="Boore J.L."/>
            <person name="Simakov O."/>
            <person name="Marletaz F."/>
            <person name="Cho S.-J."/>
            <person name="Edsinger-Gonzales E."/>
            <person name="Havlak P."/>
            <person name="Kuo D.-H."/>
            <person name="Larsson T."/>
            <person name="Lv J."/>
            <person name="Arendt D."/>
            <person name="Savage R."/>
            <person name="Osoegawa K."/>
            <person name="de Jong P."/>
            <person name="Lindberg D.R."/>
            <person name="Seaver E.C."/>
            <person name="Weisblat D.A."/>
            <person name="Putnam N.H."/>
            <person name="Grigoriev I.V."/>
            <person name="Rokhsar D.S."/>
        </authorList>
    </citation>
    <scope>NUCLEOTIDE SEQUENCE</scope>
    <source>
        <strain evidence="8">I ESC-2004</strain>
    </source>
</reference>
<accession>R7TRZ5</accession>
<evidence type="ECO:0000256" key="1">
    <source>
        <dbReference type="ARBA" id="ARBA00004141"/>
    </source>
</evidence>
<dbReference type="Pfam" id="PF00335">
    <property type="entry name" value="Tetraspanin"/>
    <property type="match status" value="1"/>
</dbReference>
<dbReference type="AlphaFoldDB" id="R7TRZ5"/>
<dbReference type="InterPro" id="IPR018499">
    <property type="entry name" value="Tetraspanin/Peripherin"/>
</dbReference>
<dbReference type="EnsemblMetazoa" id="CapteT212186">
    <property type="protein sequence ID" value="CapteP212186"/>
    <property type="gene ID" value="CapteG212186"/>
</dbReference>
<organism evidence="6">
    <name type="scientific">Capitella teleta</name>
    <name type="common">Polychaete worm</name>
    <dbReference type="NCBI Taxonomy" id="283909"/>
    <lineage>
        <taxon>Eukaryota</taxon>
        <taxon>Metazoa</taxon>
        <taxon>Spiralia</taxon>
        <taxon>Lophotrochozoa</taxon>
        <taxon>Annelida</taxon>
        <taxon>Polychaeta</taxon>
        <taxon>Sedentaria</taxon>
        <taxon>Scolecida</taxon>
        <taxon>Capitellidae</taxon>
        <taxon>Capitella</taxon>
    </lineage>
</organism>
<dbReference type="InterPro" id="IPR008952">
    <property type="entry name" value="Tetraspanin_EC2_sf"/>
</dbReference>